<proteinExistence type="inferred from homology"/>
<name>A0A8X6ESS1_SALDU</name>
<evidence type="ECO:0000256" key="3">
    <source>
        <dbReference type="ARBA" id="ARBA00022638"/>
    </source>
</evidence>
<dbReference type="EC" id="3.2.1.17" evidence="7"/>
<evidence type="ECO:0000256" key="4">
    <source>
        <dbReference type="ARBA" id="ARBA00022801"/>
    </source>
</evidence>
<evidence type="ECO:0000256" key="7">
    <source>
        <dbReference type="RuleBase" id="RU003788"/>
    </source>
</evidence>
<dbReference type="Gene3D" id="1.10.530.40">
    <property type="match status" value="1"/>
</dbReference>
<dbReference type="Pfam" id="PF00959">
    <property type="entry name" value="Phage_lysozyme"/>
    <property type="match status" value="1"/>
</dbReference>
<dbReference type="InterPro" id="IPR034690">
    <property type="entry name" value="Endolysin_T4_type"/>
</dbReference>
<dbReference type="InterPro" id="IPR051018">
    <property type="entry name" value="Bacteriophage_GH24"/>
</dbReference>
<dbReference type="Proteomes" id="UP000002794">
    <property type="component" value="Chromosome"/>
</dbReference>
<dbReference type="PANTHER" id="PTHR38107:SF3">
    <property type="entry name" value="LYSOZYME RRRD-RELATED"/>
    <property type="match status" value="1"/>
</dbReference>
<dbReference type="EMBL" id="CM001151">
    <property type="protein sequence ID" value="EGE29329.1"/>
    <property type="molecule type" value="Genomic_DNA"/>
</dbReference>
<dbReference type="InterPro" id="IPR002196">
    <property type="entry name" value="Glyco_hydro_24"/>
</dbReference>
<keyword evidence="6 7" id="KW-0326">Glycosidase</keyword>
<evidence type="ECO:0000313" key="8">
    <source>
        <dbReference type="EMBL" id="EGE29329.1"/>
    </source>
</evidence>
<dbReference type="GO" id="GO:0009253">
    <property type="term" value="P:peptidoglycan catabolic process"/>
    <property type="evidence" value="ECO:0007669"/>
    <property type="project" value="InterPro"/>
</dbReference>
<dbReference type="HAMAP" id="MF_04110">
    <property type="entry name" value="ENDOLYSIN_T4"/>
    <property type="match status" value="1"/>
</dbReference>
<dbReference type="AlphaFoldDB" id="A0A8X6ESS1"/>
<evidence type="ECO:0000256" key="1">
    <source>
        <dbReference type="ARBA" id="ARBA00000632"/>
    </source>
</evidence>
<evidence type="ECO:0000313" key="9">
    <source>
        <dbReference type="Proteomes" id="UP000002794"/>
    </source>
</evidence>
<dbReference type="GO" id="GO:0003796">
    <property type="term" value="F:lysozyme activity"/>
    <property type="evidence" value="ECO:0007669"/>
    <property type="project" value="UniProtKB-EC"/>
</dbReference>
<keyword evidence="4 7" id="KW-0378">Hydrolase</keyword>
<keyword evidence="3 7" id="KW-0081">Bacteriolytic enzyme</keyword>
<evidence type="ECO:0000256" key="6">
    <source>
        <dbReference type="ARBA" id="ARBA00023295"/>
    </source>
</evidence>
<dbReference type="InterPro" id="IPR023346">
    <property type="entry name" value="Lysozyme-like_dom_sf"/>
</dbReference>
<dbReference type="GO" id="GO:0042742">
    <property type="term" value="P:defense response to bacterium"/>
    <property type="evidence" value="ECO:0007669"/>
    <property type="project" value="UniProtKB-KW"/>
</dbReference>
<dbReference type="GO" id="GO:0016998">
    <property type="term" value="P:cell wall macromolecule catabolic process"/>
    <property type="evidence" value="ECO:0007669"/>
    <property type="project" value="InterPro"/>
</dbReference>
<keyword evidence="2 7" id="KW-0929">Antimicrobial</keyword>
<accession>A0A8X6ESS1</accession>
<keyword evidence="5" id="KW-1035">Host cytoplasm</keyword>
<dbReference type="PANTHER" id="PTHR38107">
    <property type="match status" value="1"/>
</dbReference>
<dbReference type="GO" id="GO:0031640">
    <property type="term" value="P:killing of cells of another organism"/>
    <property type="evidence" value="ECO:0007669"/>
    <property type="project" value="UniProtKB-KW"/>
</dbReference>
<dbReference type="InterPro" id="IPR023347">
    <property type="entry name" value="Lysozyme_dom_sf"/>
</dbReference>
<comment type="catalytic activity">
    <reaction evidence="1 7">
        <text>Hydrolysis of (1-&gt;4)-beta-linkages between N-acetylmuramic acid and N-acetyl-D-glucosamine residues in a peptidoglycan and between N-acetyl-D-glucosamine residues in chitodextrins.</text>
        <dbReference type="EC" id="3.2.1.17"/>
    </reaction>
</comment>
<evidence type="ECO:0000256" key="5">
    <source>
        <dbReference type="ARBA" id="ARBA00023200"/>
    </source>
</evidence>
<evidence type="ECO:0000256" key="2">
    <source>
        <dbReference type="ARBA" id="ARBA00022529"/>
    </source>
</evidence>
<protein>
    <recommendedName>
        <fullName evidence="7">Lysozyme</fullName>
        <ecNumber evidence="7">3.2.1.17</ecNumber>
    </recommendedName>
</protein>
<gene>
    <name evidence="8" type="ORF">SD3246_1367</name>
</gene>
<comment type="similarity">
    <text evidence="7">Belongs to the glycosyl hydrolase 24 family.</text>
</comment>
<reference evidence="8" key="1">
    <citation type="journal article" date="2011" name="J. Bacteriol.">
        <title>Genome sequences of Salmonella enterica serovar typhimurium, Choleraesuis, Dublin, and Gallinarum strains of well- defined virulence in food-producing animals.</title>
        <authorList>
            <person name="Richardson E.J."/>
            <person name="Limaye B."/>
            <person name="Inamdar H."/>
            <person name="Datta A."/>
            <person name="Manjari K.S."/>
            <person name="Pullinger G.D."/>
            <person name="Thomson N.R."/>
            <person name="Joshi R.R."/>
            <person name="Watson M."/>
            <person name="Stevens M.P."/>
        </authorList>
    </citation>
    <scope>NUCLEOTIDE SEQUENCE [LARGE SCALE GENOMIC DNA]</scope>
    <source>
        <strain evidence="8">3246</strain>
    </source>
</reference>
<dbReference type="CDD" id="cd00737">
    <property type="entry name" value="lyz_endolysin_autolysin"/>
    <property type="match status" value="1"/>
</dbReference>
<dbReference type="FunFam" id="1.10.530.40:FF:000004">
    <property type="entry name" value="Lysozyme"/>
    <property type="match status" value="1"/>
</dbReference>
<sequence length="154" mass="16790">MQGLMMRISEKGITLIKEFEGCSLTAYPDPGTGGDPWTIGYGWTHSVDGKPVKPGMMIDEATAERLLNTGLVGYENDVSRLVKVKLTQGQFDALVSFAYNLGARTLSSSTLLRKLNAGDYAGAADEFLRWNKAGGKVLNGLTRRREAERALFLS</sequence>
<dbReference type="SUPFAM" id="SSF53955">
    <property type="entry name" value="Lysozyme-like"/>
    <property type="match status" value="1"/>
</dbReference>
<dbReference type="InterPro" id="IPR033907">
    <property type="entry name" value="Endolysin_autolysin"/>
</dbReference>
<organism evidence="8 9">
    <name type="scientific">Salmonella enterica subsp. enterica serovar Dublin str. SD3246</name>
    <dbReference type="NCBI Taxonomy" id="909945"/>
    <lineage>
        <taxon>Bacteria</taxon>
        <taxon>Pseudomonadati</taxon>
        <taxon>Pseudomonadota</taxon>
        <taxon>Gammaproteobacteria</taxon>
        <taxon>Enterobacterales</taxon>
        <taxon>Enterobacteriaceae</taxon>
        <taxon>Salmonella</taxon>
    </lineage>
</organism>